<dbReference type="OrthoDB" id="9814909at2"/>
<dbReference type="AlphaFoldDB" id="A0A0C2V1F9"/>
<sequence>MSAPDTLSHAARQVFEFDRDRFATALFAPPDRRESLMLLYAFNLEIAKVQESVREPMAGMIRLQWWRDTLISGAEGGTCDNHPIARPLAELIRRHDLPLQAFDDLISARQDDLEGFAPADMAEAERYVQRSSAALTQLALAVLGGTSEEIRRAGDHVGTAWGMIGNLRALGHHLSMGKLTLPEGLLGQYGSRGEEVLAGRASMEALTAAVQVMGERARHHLSEARKFKAGRQGLAALLPAILADGYLQVIEKSGWNPFDSRVPRPNPRPIRLVIAHLMGRF</sequence>
<keyword evidence="2" id="KW-1185">Reference proteome</keyword>
<gene>
    <name evidence="1" type="ORF">CCC_02371</name>
</gene>
<dbReference type="PANTHER" id="PTHR31480">
    <property type="entry name" value="BIFUNCTIONAL LYCOPENE CYCLASE/PHYTOENE SYNTHASE"/>
    <property type="match status" value="1"/>
</dbReference>
<name>A0A0C2V1F9_PARME</name>
<dbReference type="Pfam" id="PF00494">
    <property type="entry name" value="SQS_PSY"/>
    <property type="match status" value="1"/>
</dbReference>
<dbReference type="InterPro" id="IPR002060">
    <property type="entry name" value="Squ/phyt_synthse"/>
</dbReference>
<evidence type="ECO:0000313" key="2">
    <source>
        <dbReference type="Proteomes" id="UP000031971"/>
    </source>
</evidence>
<dbReference type="SUPFAM" id="SSF48576">
    <property type="entry name" value="Terpenoid synthases"/>
    <property type="match status" value="1"/>
</dbReference>
<dbReference type="Proteomes" id="UP000031971">
    <property type="component" value="Unassembled WGS sequence"/>
</dbReference>
<proteinExistence type="predicted"/>
<comment type="caution">
    <text evidence="1">The sequence shown here is derived from an EMBL/GenBank/DDBJ whole genome shotgun (WGS) entry which is preliminary data.</text>
</comment>
<reference evidence="1 2" key="1">
    <citation type="submission" date="2015-01" db="EMBL/GenBank/DDBJ databases">
        <title>Genome Sequence of Magnetospirillum magnetotacticum Strain MS-1.</title>
        <authorList>
            <person name="Marinov G.K."/>
            <person name="Smalley M.D."/>
            <person name="DeSalvo G."/>
        </authorList>
    </citation>
    <scope>NUCLEOTIDE SEQUENCE [LARGE SCALE GENOMIC DNA]</scope>
    <source>
        <strain evidence="1 2">MS-1</strain>
    </source>
</reference>
<evidence type="ECO:0000313" key="1">
    <source>
        <dbReference type="EMBL" id="KIL98921.1"/>
    </source>
</evidence>
<dbReference type="Gene3D" id="1.10.600.10">
    <property type="entry name" value="Farnesyl Diphosphate Synthase"/>
    <property type="match status" value="1"/>
</dbReference>
<accession>A0A0C2V1F9</accession>
<dbReference type="STRING" id="272627.CCC_02371"/>
<dbReference type="EMBL" id="JXSL01000027">
    <property type="protein sequence ID" value="KIL98921.1"/>
    <property type="molecule type" value="Genomic_DNA"/>
</dbReference>
<dbReference type="InterPro" id="IPR008949">
    <property type="entry name" value="Isoprenoid_synthase_dom_sf"/>
</dbReference>
<dbReference type="GO" id="GO:0016765">
    <property type="term" value="F:transferase activity, transferring alkyl or aryl (other than methyl) groups"/>
    <property type="evidence" value="ECO:0007669"/>
    <property type="project" value="UniProtKB-ARBA"/>
</dbReference>
<dbReference type="RefSeq" id="WP_041041240.1">
    <property type="nucleotide sequence ID" value="NZ_JXSL01000027.1"/>
</dbReference>
<protein>
    <submittedName>
        <fullName evidence="1">Phytoene synthase</fullName>
    </submittedName>
</protein>
<organism evidence="1 2">
    <name type="scientific">Paramagnetospirillum magnetotacticum MS-1</name>
    <dbReference type="NCBI Taxonomy" id="272627"/>
    <lineage>
        <taxon>Bacteria</taxon>
        <taxon>Pseudomonadati</taxon>
        <taxon>Pseudomonadota</taxon>
        <taxon>Alphaproteobacteria</taxon>
        <taxon>Rhodospirillales</taxon>
        <taxon>Magnetospirillaceae</taxon>
        <taxon>Paramagnetospirillum</taxon>
    </lineage>
</organism>